<name>A0A4R0N426_9SPHI</name>
<gene>
    <name evidence="2" type="ORF">EZ444_16750</name>
</gene>
<reference evidence="2 3" key="1">
    <citation type="submission" date="2019-02" db="EMBL/GenBank/DDBJ databases">
        <title>Pedobacter sp. RP-3-8 sp. nov., isolated from Arctic soil.</title>
        <authorList>
            <person name="Dahal R.H."/>
        </authorList>
    </citation>
    <scope>NUCLEOTIDE SEQUENCE [LARGE SCALE GENOMIC DNA]</scope>
    <source>
        <strain evidence="2 3">RP-3-8</strain>
    </source>
</reference>
<evidence type="ECO:0000313" key="3">
    <source>
        <dbReference type="Proteomes" id="UP000291117"/>
    </source>
</evidence>
<dbReference type="PROSITE" id="PS50943">
    <property type="entry name" value="HTH_CROC1"/>
    <property type="match status" value="1"/>
</dbReference>
<proteinExistence type="predicted"/>
<dbReference type="CDD" id="cd00093">
    <property type="entry name" value="HTH_XRE"/>
    <property type="match status" value="1"/>
</dbReference>
<accession>A0A4R0N426</accession>
<dbReference type="Proteomes" id="UP000291117">
    <property type="component" value="Unassembled WGS sequence"/>
</dbReference>
<dbReference type="SUPFAM" id="SSF47413">
    <property type="entry name" value="lambda repressor-like DNA-binding domains"/>
    <property type="match status" value="1"/>
</dbReference>
<keyword evidence="3" id="KW-1185">Reference proteome</keyword>
<dbReference type="Pfam" id="PF01381">
    <property type="entry name" value="HTH_3"/>
    <property type="match status" value="1"/>
</dbReference>
<dbReference type="GO" id="GO:0003677">
    <property type="term" value="F:DNA binding"/>
    <property type="evidence" value="ECO:0007669"/>
    <property type="project" value="InterPro"/>
</dbReference>
<organism evidence="2 3">
    <name type="scientific">Pedobacter hiemivivus</name>
    <dbReference type="NCBI Taxonomy" id="2530454"/>
    <lineage>
        <taxon>Bacteria</taxon>
        <taxon>Pseudomonadati</taxon>
        <taxon>Bacteroidota</taxon>
        <taxon>Sphingobacteriia</taxon>
        <taxon>Sphingobacteriales</taxon>
        <taxon>Sphingobacteriaceae</taxon>
        <taxon>Pedobacter</taxon>
    </lineage>
</organism>
<dbReference type="AlphaFoldDB" id="A0A4R0N426"/>
<dbReference type="SMART" id="SM00530">
    <property type="entry name" value="HTH_XRE"/>
    <property type="match status" value="1"/>
</dbReference>
<dbReference type="EMBL" id="SJSM01000011">
    <property type="protein sequence ID" value="TCC94649.1"/>
    <property type="molecule type" value="Genomic_DNA"/>
</dbReference>
<sequence>MKMDVQIGLKKILQKGFLSSELEFERASIINRKLRVLIKKHPELAEERNQLHDIIMAYEDKHWVNAEITEQLVEENDLAEQIAECENKFYQHRKQSVKLKLKEKGLTQKQLGIILGHTSETYMSELINGINPFTLNDLILIHKLLGISMEQLVPTTLSAQTIIKVKNTIAKLNNPKLQIKIEDLVEV</sequence>
<dbReference type="InterPro" id="IPR010982">
    <property type="entry name" value="Lambda_DNA-bd_dom_sf"/>
</dbReference>
<evidence type="ECO:0000313" key="2">
    <source>
        <dbReference type="EMBL" id="TCC94649.1"/>
    </source>
</evidence>
<protein>
    <submittedName>
        <fullName evidence="2">Helix-turn-helix domain-containing protein</fullName>
    </submittedName>
</protein>
<dbReference type="Gene3D" id="1.10.260.40">
    <property type="entry name" value="lambda repressor-like DNA-binding domains"/>
    <property type="match status" value="1"/>
</dbReference>
<feature type="domain" description="HTH cro/C1-type" evidence="1">
    <location>
        <begin position="97"/>
        <end position="152"/>
    </location>
</feature>
<comment type="caution">
    <text evidence="2">The sequence shown here is derived from an EMBL/GenBank/DDBJ whole genome shotgun (WGS) entry which is preliminary data.</text>
</comment>
<dbReference type="InterPro" id="IPR001387">
    <property type="entry name" value="Cro/C1-type_HTH"/>
</dbReference>
<dbReference type="OrthoDB" id="1339093at2"/>
<evidence type="ECO:0000259" key="1">
    <source>
        <dbReference type="PROSITE" id="PS50943"/>
    </source>
</evidence>